<dbReference type="FunFam" id="3.40.50.11840:FF:000001">
    <property type="entry name" value="2-(3-amino-3-carboxypropyl)histidine synthase subunit 1"/>
    <property type="match status" value="1"/>
</dbReference>
<dbReference type="Pfam" id="PF01866">
    <property type="entry name" value="Diphthamide_syn"/>
    <property type="match status" value="1"/>
</dbReference>
<evidence type="ECO:0000256" key="2">
    <source>
        <dbReference type="ARBA" id="ARBA00005156"/>
    </source>
</evidence>
<keyword evidence="6" id="KW-0808">Transferase</keyword>
<protein>
    <recommendedName>
        <fullName evidence="5">2-(3-amino-3-carboxypropyl)histidine synthase subunit 1</fullName>
        <ecNumber evidence="4">2.5.1.108</ecNumber>
    </recommendedName>
    <alternativeName>
        <fullName evidence="12">Diphthamide biosynthesis protein 1</fullName>
    </alternativeName>
    <alternativeName>
        <fullName evidence="13">Diphtheria toxin resistance protein 1</fullName>
    </alternativeName>
    <alternativeName>
        <fullName evidence="11">S-adenosyl-L-methionine:L-histidine 3-amino-3-carboxypropyltransferase 1</fullName>
    </alternativeName>
</protein>
<dbReference type="Proteomes" id="UP001159428">
    <property type="component" value="Unassembled WGS sequence"/>
</dbReference>
<evidence type="ECO:0000313" key="16">
    <source>
        <dbReference type="EMBL" id="CAH3108232.1"/>
    </source>
</evidence>
<dbReference type="PANTHER" id="PTHR10762">
    <property type="entry name" value="DIPHTHAMIDE BIOSYNTHESIS PROTEIN"/>
    <property type="match status" value="1"/>
</dbReference>
<dbReference type="Gene3D" id="3.40.50.11840">
    <property type="entry name" value="Diphthamide synthesis DPH1/DPH2 domain 1"/>
    <property type="match status" value="1"/>
</dbReference>
<dbReference type="InterPro" id="IPR042265">
    <property type="entry name" value="DPH1/DPH2_3"/>
</dbReference>
<dbReference type="SFLD" id="SFLDS00032">
    <property type="entry name" value="Radical_SAM_3-amino-3-carboxyp"/>
    <property type="match status" value="1"/>
</dbReference>
<dbReference type="EC" id="2.5.1.108" evidence="4"/>
<keyword evidence="9" id="KW-0408">Iron</keyword>
<feature type="compositionally biased region" description="Basic and acidic residues" evidence="15">
    <location>
        <begin position="1"/>
        <end position="15"/>
    </location>
</feature>
<evidence type="ECO:0000256" key="4">
    <source>
        <dbReference type="ARBA" id="ARBA00012221"/>
    </source>
</evidence>
<reference evidence="16 17" key="1">
    <citation type="submission" date="2022-05" db="EMBL/GenBank/DDBJ databases">
        <authorList>
            <consortium name="Genoscope - CEA"/>
            <person name="William W."/>
        </authorList>
    </citation>
    <scope>NUCLEOTIDE SEQUENCE [LARGE SCALE GENOMIC DNA]</scope>
</reference>
<dbReference type="GO" id="GO:0090560">
    <property type="term" value="F:2-(3-amino-3-carboxypropyl)histidine synthase activity"/>
    <property type="evidence" value="ECO:0007669"/>
    <property type="project" value="UniProtKB-EC"/>
</dbReference>
<dbReference type="FunFam" id="3.40.50.11850:FF:000001">
    <property type="entry name" value="2-(3-amino-3-carboxypropyl)histidine synthase subunit 1"/>
    <property type="match status" value="1"/>
</dbReference>
<keyword evidence="7" id="KW-0949">S-adenosyl-L-methionine</keyword>
<dbReference type="FunFam" id="3.40.50.11860:FF:000002">
    <property type="entry name" value="2-(3-amino-3-carboxypropyl)histidine synthase subunit 1"/>
    <property type="match status" value="1"/>
</dbReference>
<comment type="cofactor">
    <cofactor evidence="1">
        <name>[4Fe-4S] cluster</name>
        <dbReference type="ChEBI" id="CHEBI:49883"/>
    </cofactor>
</comment>
<evidence type="ECO:0000256" key="12">
    <source>
        <dbReference type="ARBA" id="ARBA00032574"/>
    </source>
</evidence>
<keyword evidence="17" id="KW-1185">Reference proteome</keyword>
<dbReference type="AlphaFoldDB" id="A0AAU9W8Q1"/>
<organism evidence="16 17">
    <name type="scientific">Pocillopora meandrina</name>
    <dbReference type="NCBI Taxonomy" id="46732"/>
    <lineage>
        <taxon>Eukaryota</taxon>
        <taxon>Metazoa</taxon>
        <taxon>Cnidaria</taxon>
        <taxon>Anthozoa</taxon>
        <taxon>Hexacorallia</taxon>
        <taxon>Scleractinia</taxon>
        <taxon>Astrocoeniina</taxon>
        <taxon>Pocilloporidae</taxon>
        <taxon>Pocillopora</taxon>
    </lineage>
</organism>
<evidence type="ECO:0000256" key="6">
    <source>
        <dbReference type="ARBA" id="ARBA00022679"/>
    </source>
</evidence>
<gene>
    <name evidence="16" type="ORF">PMEA_00003214</name>
</gene>
<evidence type="ECO:0000256" key="11">
    <source>
        <dbReference type="ARBA" id="ARBA00031690"/>
    </source>
</evidence>
<feature type="region of interest" description="Disordered" evidence="15">
    <location>
        <begin position="1"/>
        <end position="22"/>
    </location>
</feature>
<evidence type="ECO:0000256" key="7">
    <source>
        <dbReference type="ARBA" id="ARBA00022691"/>
    </source>
</evidence>
<comment type="pathway">
    <text evidence="2">Protein modification; peptidyl-diphthamide biosynthesis.</text>
</comment>
<evidence type="ECO:0000256" key="3">
    <source>
        <dbReference type="ARBA" id="ARBA00010173"/>
    </source>
</evidence>
<evidence type="ECO:0000256" key="10">
    <source>
        <dbReference type="ARBA" id="ARBA00023014"/>
    </source>
</evidence>
<dbReference type="Gene3D" id="3.40.50.11860">
    <property type="entry name" value="Diphthamide synthesis DPH1/DPH2 domain 3"/>
    <property type="match status" value="1"/>
</dbReference>
<sequence length="479" mass="54024">MAEASESRTSEDKASCTRVSAKNNTRRRFVGTKSNAGQTTDKLAEIGANKRRVVRQIPDEIVNNLELQDAVRQLPPNYNFEIFKTVWRIKEINAKRVALQFPEGLLLYACTIADILERFTGCDTVIMGDVTYGACCVDDFTARALGCDLMVHYGHSCLIPIDSTKGIKMLYVFVDIKLDATHFVNTVRHNFEAGKSLALLSTIQFVTTLQAVYQDLCKDYQVEIPQCKPLSPGEILGCTAPRIKDKDAFIYLGDGRFHLEAVMIANPSTPAYRYDPYSKVFSREYYDIDAMFQARKDAITTASRAKKFGLILSTLGRQGSPKVLEKLEERFSKAGLEYVIVLMSEIFPGKLGLFEDVEAWVQVACPRLSIDWGYAFPKPLLSPYEASVVLEQIKWQENYPMDFYANASLGPWTVNNERNRQIPVSRRKKNLHTEKLSAENVPSNVEVKEGCDGQTKECCGKCHQEKLLKLQDDLKTSLQ</sequence>
<evidence type="ECO:0000256" key="5">
    <source>
        <dbReference type="ARBA" id="ARBA00021915"/>
    </source>
</evidence>
<dbReference type="InterPro" id="IPR042263">
    <property type="entry name" value="DPH1/DPH2_1"/>
</dbReference>
<proteinExistence type="inferred from homology"/>
<name>A0AAU9W8Q1_9CNID</name>
<dbReference type="NCBIfam" id="TIGR00322">
    <property type="entry name" value="diphth2_R"/>
    <property type="match status" value="1"/>
</dbReference>
<dbReference type="EMBL" id="CALNXJ010000011">
    <property type="protein sequence ID" value="CAH3108232.1"/>
    <property type="molecule type" value="Genomic_DNA"/>
</dbReference>
<dbReference type="Gene3D" id="3.40.50.11850">
    <property type="entry name" value="Diphthamide synthesis DPH1/DPH2 domain 2"/>
    <property type="match status" value="1"/>
</dbReference>
<comment type="catalytic activity">
    <reaction evidence="14">
        <text>L-histidyl-[translation elongation factor 2] + S-adenosyl-L-methionine = 2-[(3S)-amino-3-carboxypropyl]-L-histidyl-[translation elongation factor 2] + S-methyl-5'-thioadenosine + H(+)</text>
        <dbReference type="Rhea" id="RHEA:36783"/>
        <dbReference type="Rhea" id="RHEA-COMP:9748"/>
        <dbReference type="Rhea" id="RHEA-COMP:9749"/>
        <dbReference type="ChEBI" id="CHEBI:15378"/>
        <dbReference type="ChEBI" id="CHEBI:17509"/>
        <dbReference type="ChEBI" id="CHEBI:29979"/>
        <dbReference type="ChEBI" id="CHEBI:59789"/>
        <dbReference type="ChEBI" id="CHEBI:73995"/>
        <dbReference type="EC" id="2.5.1.108"/>
    </reaction>
</comment>
<evidence type="ECO:0000313" key="17">
    <source>
        <dbReference type="Proteomes" id="UP001159428"/>
    </source>
</evidence>
<dbReference type="GO" id="GO:0051536">
    <property type="term" value="F:iron-sulfur cluster binding"/>
    <property type="evidence" value="ECO:0007669"/>
    <property type="project" value="UniProtKB-KW"/>
</dbReference>
<evidence type="ECO:0000256" key="14">
    <source>
        <dbReference type="ARBA" id="ARBA00048403"/>
    </source>
</evidence>
<keyword evidence="8" id="KW-0479">Metal-binding</keyword>
<keyword evidence="10" id="KW-0411">Iron-sulfur</keyword>
<comment type="caution">
    <text evidence="16">The sequence shown here is derived from an EMBL/GenBank/DDBJ whole genome shotgun (WGS) entry which is preliminary data.</text>
</comment>
<dbReference type="PANTHER" id="PTHR10762:SF1">
    <property type="entry name" value="2-(3-AMINO-3-CARBOXYPROPYL)HISTIDINE SYNTHASE SUBUNIT 1"/>
    <property type="match status" value="1"/>
</dbReference>
<dbReference type="GO" id="GO:0017183">
    <property type="term" value="P:protein histidyl modification to diphthamide"/>
    <property type="evidence" value="ECO:0007669"/>
    <property type="project" value="InterPro"/>
</dbReference>
<dbReference type="InterPro" id="IPR042264">
    <property type="entry name" value="DPH1/DPH2_2"/>
</dbReference>
<evidence type="ECO:0000256" key="9">
    <source>
        <dbReference type="ARBA" id="ARBA00023004"/>
    </source>
</evidence>
<comment type="similarity">
    <text evidence="3">Belongs to the DPH1/DPH2 family. DPH1 subfamily.</text>
</comment>
<evidence type="ECO:0000256" key="1">
    <source>
        <dbReference type="ARBA" id="ARBA00001966"/>
    </source>
</evidence>
<evidence type="ECO:0000256" key="13">
    <source>
        <dbReference type="ARBA" id="ARBA00032789"/>
    </source>
</evidence>
<dbReference type="InterPro" id="IPR016435">
    <property type="entry name" value="DPH1/DPH2"/>
</dbReference>
<evidence type="ECO:0000256" key="15">
    <source>
        <dbReference type="SAM" id="MobiDB-lite"/>
    </source>
</evidence>
<accession>A0AAU9W8Q1</accession>
<evidence type="ECO:0000256" key="8">
    <source>
        <dbReference type="ARBA" id="ARBA00022723"/>
    </source>
</evidence>
<dbReference type="GO" id="GO:0046872">
    <property type="term" value="F:metal ion binding"/>
    <property type="evidence" value="ECO:0007669"/>
    <property type="project" value="UniProtKB-KW"/>
</dbReference>